<evidence type="ECO:0000313" key="2">
    <source>
        <dbReference type="EMBL" id="MBK4214953.1"/>
    </source>
</evidence>
<feature type="region of interest" description="Disordered" evidence="1">
    <location>
        <begin position="121"/>
        <end position="145"/>
    </location>
</feature>
<evidence type="ECO:0000256" key="1">
    <source>
        <dbReference type="SAM" id="MobiDB-lite"/>
    </source>
</evidence>
<accession>A0A934VZ59</accession>
<dbReference type="EMBL" id="JAEPRQ010000001">
    <property type="protein sequence ID" value="MBK4214953.1"/>
    <property type="molecule type" value="Genomic_DNA"/>
</dbReference>
<feature type="region of interest" description="Disordered" evidence="1">
    <location>
        <begin position="75"/>
        <end position="95"/>
    </location>
</feature>
<dbReference type="RefSeq" id="WP_200683754.1">
    <property type="nucleotide sequence ID" value="NZ_JAEPRQ010000001.1"/>
</dbReference>
<comment type="caution">
    <text evidence="2">The sequence shown here is derived from an EMBL/GenBank/DDBJ whole genome shotgun (WGS) entry which is preliminary data.</text>
</comment>
<evidence type="ECO:0000313" key="3">
    <source>
        <dbReference type="Proteomes" id="UP000640485"/>
    </source>
</evidence>
<reference evidence="2" key="1">
    <citation type="submission" date="2021-01" db="EMBL/GenBank/DDBJ databases">
        <title>Paracoccus amoyensis sp. nov., isolated from the surface seawater along the coast of Xiamen Island, China.</title>
        <authorList>
            <person name="Lyu L."/>
        </authorList>
    </citation>
    <scope>NUCLEOTIDE SEQUENCE</scope>
    <source>
        <strain evidence="2">MJ17</strain>
    </source>
</reference>
<proteinExistence type="predicted"/>
<dbReference type="Proteomes" id="UP000640485">
    <property type="component" value="Unassembled WGS sequence"/>
</dbReference>
<dbReference type="AlphaFoldDB" id="A0A934VZ59"/>
<keyword evidence="3" id="KW-1185">Reference proteome</keyword>
<gene>
    <name evidence="2" type="ORF">JJJ17_03325</name>
</gene>
<sequence>MIGAGDWKRGWTQAAIASVLLHATAVAALVWEPDFSAPPPVQPATPITLEISSISPDPGMTAPPVLTSVTAPEMLTDPQPENGSGGGVEQSFGGVLTPVQPDEGLTISGNMVTAALPNIAAGHGETAPPSGPTVPLETPENAPPADPRVVELFDLIRDRLTEPCLLALPALLGEDQIQLGVMAADDRQISGLMREIADQVQTQVQEHAVLLDNRQCPALVFARRDPGYPVPGLSIQLETQDIASGSDLRGRISGGTGLYTTLLLIDDNGTVHDLRPFMIGSASGSRFSIPVARLGEARDTHQLILAIASPSRPDAVSRHAGELAEDFFAALPRDTGDRPRVGVASVYVR</sequence>
<name>A0A934VZ59_9RHOB</name>
<protein>
    <submittedName>
        <fullName evidence="2">Uncharacterized protein</fullName>
    </submittedName>
</protein>
<organism evidence="2 3">
    <name type="scientific">Paracoccus caeni</name>
    <dbReference type="NCBI Taxonomy" id="657651"/>
    <lineage>
        <taxon>Bacteria</taxon>
        <taxon>Pseudomonadati</taxon>
        <taxon>Pseudomonadota</taxon>
        <taxon>Alphaproteobacteria</taxon>
        <taxon>Rhodobacterales</taxon>
        <taxon>Paracoccaceae</taxon>
        <taxon>Paracoccus</taxon>
    </lineage>
</organism>